<organism evidence="7 8">
    <name type="scientific">Candidatus Amesbacteria bacterium GW2011_GWA2_47_11</name>
    <dbReference type="NCBI Taxonomy" id="1618357"/>
    <lineage>
        <taxon>Bacteria</taxon>
        <taxon>Candidatus Amesiibacteriota</taxon>
    </lineage>
</organism>
<evidence type="ECO:0000313" key="8">
    <source>
        <dbReference type="Proteomes" id="UP000034607"/>
    </source>
</evidence>
<evidence type="ECO:0000256" key="1">
    <source>
        <dbReference type="ARBA" id="ARBA00010797"/>
    </source>
</evidence>
<comment type="caution">
    <text evidence="7">The sequence shown here is derived from an EMBL/GenBank/DDBJ whole genome shotgun (WGS) entry which is preliminary data.</text>
</comment>
<evidence type="ECO:0000256" key="6">
    <source>
        <dbReference type="SAM" id="MobiDB-lite"/>
    </source>
</evidence>
<dbReference type="PANTHER" id="PTHR15893:SF0">
    <property type="entry name" value="LARGE RIBOSOMAL SUBUNIT PROTEIN BL27M"/>
    <property type="match status" value="1"/>
</dbReference>
<comment type="similarity">
    <text evidence="1">Belongs to the bacterial ribosomal protein bL27 family.</text>
</comment>
<dbReference type="Proteomes" id="UP000034607">
    <property type="component" value="Unassembled WGS sequence"/>
</dbReference>
<reference evidence="7 8" key="1">
    <citation type="journal article" date="2015" name="Nature">
        <title>rRNA introns, odd ribosomes, and small enigmatic genomes across a large radiation of phyla.</title>
        <authorList>
            <person name="Brown C.T."/>
            <person name="Hug L.A."/>
            <person name="Thomas B.C."/>
            <person name="Sharon I."/>
            <person name="Castelle C.J."/>
            <person name="Singh A."/>
            <person name="Wilkins M.J."/>
            <person name="Williams K.H."/>
            <person name="Banfield J.F."/>
        </authorList>
    </citation>
    <scope>NUCLEOTIDE SEQUENCE [LARGE SCALE GENOMIC DNA]</scope>
</reference>
<dbReference type="GO" id="GO:0006412">
    <property type="term" value="P:translation"/>
    <property type="evidence" value="ECO:0007669"/>
    <property type="project" value="InterPro"/>
</dbReference>
<feature type="region of interest" description="Disordered" evidence="6">
    <location>
        <begin position="1"/>
        <end position="21"/>
    </location>
</feature>
<dbReference type="Gene3D" id="2.40.50.100">
    <property type="match status" value="1"/>
</dbReference>
<evidence type="ECO:0000256" key="2">
    <source>
        <dbReference type="ARBA" id="ARBA00022980"/>
    </source>
</evidence>
<dbReference type="GO" id="GO:0003735">
    <property type="term" value="F:structural constituent of ribosome"/>
    <property type="evidence" value="ECO:0007669"/>
    <property type="project" value="InterPro"/>
</dbReference>
<gene>
    <name evidence="7" type="ORF">UX78_C0006G0007</name>
</gene>
<name>A0A0G1RGU8_9BACT</name>
<accession>A0A0G1RGU8</accession>
<dbReference type="GO" id="GO:0022625">
    <property type="term" value="C:cytosolic large ribosomal subunit"/>
    <property type="evidence" value="ECO:0007669"/>
    <property type="project" value="TreeGrafter"/>
</dbReference>
<protein>
    <recommendedName>
        <fullName evidence="4">Large ribosomal subunit protein bL27</fullName>
    </recommendedName>
    <alternativeName>
        <fullName evidence="5">50S ribosomal protein L27</fullName>
    </alternativeName>
</protein>
<dbReference type="PANTHER" id="PTHR15893">
    <property type="entry name" value="RIBOSOMAL PROTEIN L27"/>
    <property type="match status" value="1"/>
</dbReference>
<evidence type="ECO:0000256" key="4">
    <source>
        <dbReference type="ARBA" id="ARBA00035175"/>
    </source>
</evidence>
<dbReference type="PRINTS" id="PR00063">
    <property type="entry name" value="RIBOSOMALL27"/>
</dbReference>
<dbReference type="AlphaFoldDB" id="A0A0G1RGU8"/>
<dbReference type="Pfam" id="PF01016">
    <property type="entry name" value="Ribosomal_L27"/>
    <property type="match status" value="1"/>
</dbReference>
<keyword evidence="2 7" id="KW-0689">Ribosomal protein</keyword>
<evidence type="ECO:0000256" key="3">
    <source>
        <dbReference type="ARBA" id="ARBA00023274"/>
    </source>
</evidence>
<proteinExistence type="inferred from homology"/>
<keyword evidence="3" id="KW-0687">Ribonucleoprotein</keyword>
<evidence type="ECO:0000256" key="5">
    <source>
        <dbReference type="ARBA" id="ARBA00035477"/>
    </source>
</evidence>
<dbReference type="PATRIC" id="fig|1618357.3.peg.379"/>
<sequence>MAHTKAGGATRQKGNRRGKHLGVKIFGGQKVSSGNILVRQKGSIFHAGQGVKVGRDFTLYAVKSGEVKFLRQRGRQLVSVQ</sequence>
<evidence type="ECO:0000313" key="7">
    <source>
        <dbReference type="EMBL" id="KKU56544.1"/>
    </source>
</evidence>
<dbReference type="SUPFAM" id="SSF110324">
    <property type="entry name" value="Ribosomal L27 protein-like"/>
    <property type="match status" value="1"/>
</dbReference>
<dbReference type="EMBL" id="LCNM01000006">
    <property type="protein sequence ID" value="KKU56544.1"/>
    <property type="molecule type" value="Genomic_DNA"/>
</dbReference>
<dbReference type="InterPro" id="IPR001684">
    <property type="entry name" value="Ribosomal_bL27"/>
</dbReference>